<dbReference type="GO" id="GO:0022857">
    <property type="term" value="F:transmembrane transporter activity"/>
    <property type="evidence" value="ECO:0007669"/>
    <property type="project" value="InterPro"/>
</dbReference>
<dbReference type="GO" id="GO:0033214">
    <property type="term" value="P:siderophore-iron import into cell"/>
    <property type="evidence" value="ECO:0007669"/>
    <property type="project" value="TreeGrafter"/>
</dbReference>
<reference evidence="9" key="1">
    <citation type="submission" date="2021-03" db="EMBL/GenBank/DDBJ databases">
        <title>Description of Psychrosphaera ytuae sp. nov. isolated from deep sea sediment of South China Sea.</title>
        <authorList>
            <person name="Zhang J."/>
            <person name="Xu X.-D."/>
        </authorList>
    </citation>
    <scope>NUCLEOTIDE SEQUENCE</scope>
    <source>
        <strain evidence="9">MTZ26</strain>
    </source>
</reference>
<keyword evidence="4" id="KW-1003">Cell membrane</keyword>
<dbReference type="FunFam" id="1.10.3470.10:FF:000001">
    <property type="entry name" value="Vitamin B12 ABC transporter permease BtuC"/>
    <property type="match status" value="1"/>
</dbReference>
<organism evidence="9 10">
    <name type="scientific">Psychrosphaera ytuae</name>
    <dbReference type="NCBI Taxonomy" id="2820710"/>
    <lineage>
        <taxon>Bacteria</taxon>
        <taxon>Pseudomonadati</taxon>
        <taxon>Pseudomonadota</taxon>
        <taxon>Gammaproteobacteria</taxon>
        <taxon>Alteromonadales</taxon>
        <taxon>Pseudoalteromonadaceae</taxon>
        <taxon>Psychrosphaera</taxon>
    </lineage>
</organism>
<feature type="transmembrane region" description="Helical" evidence="8">
    <location>
        <begin position="298"/>
        <end position="314"/>
    </location>
</feature>
<evidence type="ECO:0000256" key="5">
    <source>
        <dbReference type="ARBA" id="ARBA00022692"/>
    </source>
</evidence>
<feature type="transmembrane region" description="Helical" evidence="8">
    <location>
        <begin position="105"/>
        <end position="126"/>
    </location>
</feature>
<dbReference type="AlphaFoldDB" id="A0A975DEC5"/>
<dbReference type="GO" id="GO:0005886">
    <property type="term" value="C:plasma membrane"/>
    <property type="evidence" value="ECO:0007669"/>
    <property type="project" value="UniProtKB-SubCell"/>
</dbReference>
<comment type="subcellular location">
    <subcellularLocation>
        <location evidence="1">Cell membrane</location>
        <topology evidence="1">Multi-pass membrane protein</topology>
    </subcellularLocation>
</comment>
<feature type="transmembrane region" description="Helical" evidence="8">
    <location>
        <begin position="265"/>
        <end position="286"/>
    </location>
</feature>
<keyword evidence="10" id="KW-1185">Reference proteome</keyword>
<protein>
    <submittedName>
        <fullName evidence="9">Iron ABC transporter permease</fullName>
    </submittedName>
</protein>
<gene>
    <name evidence="9" type="ORF">J1N51_14180</name>
</gene>
<dbReference type="SUPFAM" id="SSF81345">
    <property type="entry name" value="ABC transporter involved in vitamin B12 uptake, BtuC"/>
    <property type="match status" value="1"/>
</dbReference>
<sequence length="320" mass="33686">MVLFGVVVILMAGLAVGSVTISPDEIWQCVTAECQQPINDIILWDLRLPRVLMAFVAGGGLAVAGAMLQNATNNQLADPYLFGIVSGAGLGAVIFSVLAQSSDSIGTPISASIGAIAAIVLVMTVVMKNRLFRPEHIILAGVAVSFMLAAVLHFVLFVAEPLAANRIIFWLMGSVATASYESVLIVFVPLLICVSVLLLLRHQIDALLLGDVQAETLGVNVNRMRFLLLLITAIVTAVTVAFCGGIGFIGLMVPHIVRNFAKGNTGTLVPLSLVVGGCFLVVVDLIARTAMVGQEMPLGVITSALGSVFFLLVLKRSRHG</sequence>
<proteinExistence type="inferred from homology"/>
<accession>A0A975DEC5</accession>
<evidence type="ECO:0000256" key="3">
    <source>
        <dbReference type="ARBA" id="ARBA00022448"/>
    </source>
</evidence>
<evidence type="ECO:0000256" key="8">
    <source>
        <dbReference type="SAM" id="Phobius"/>
    </source>
</evidence>
<feature type="transmembrane region" description="Helical" evidence="8">
    <location>
        <begin position="51"/>
        <end position="68"/>
    </location>
</feature>
<dbReference type="InterPro" id="IPR000522">
    <property type="entry name" value="ABC_transptr_permease_BtuC"/>
</dbReference>
<dbReference type="Pfam" id="PF01032">
    <property type="entry name" value="FecCD"/>
    <property type="match status" value="1"/>
</dbReference>
<evidence type="ECO:0000256" key="7">
    <source>
        <dbReference type="ARBA" id="ARBA00023136"/>
    </source>
</evidence>
<dbReference type="CDD" id="cd06550">
    <property type="entry name" value="TM_ABC_iron-siderophores_like"/>
    <property type="match status" value="1"/>
</dbReference>
<dbReference type="Proteomes" id="UP000682739">
    <property type="component" value="Chromosome"/>
</dbReference>
<evidence type="ECO:0000313" key="10">
    <source>
        <dbReference type="Proteomes" id="UP000682739"/>
    </source>
</evidence>
<feature type="transmembrane region" description="Helical" evidence="8">
    <location>
        <begin position="226"/>
        <end position="253"/>
    </location>
</feature>
<comment type="similarity">
    <text evidence="2">Belongs to the binding-protein-dependent transport system permease family. FecCD subfamily.</text>
</comment>
<dbReference type="Gene3D" id="1.10.3470.10">
    <property type="entry name" value="ABC transporter involved in vitamin B12 uptake, BtuC"/>
    <property type="match status" value="1"/>
</dbReference>
<dbReference type="PANTHER" id="PTHR30472">
    <property type="entry name" value="FERRIC ENTEROBACTIN TRANSPORT SYSTEM PERMEASE PROTEIN"/>
    <property type="match status" value="1"/>
</dbReference>
<dbReference type="PANTHER" id="PTHR30472:SF67">
    <property type="entry name" value="PERMEASE OF ABC TRANSPORTER-RELATED"/>
    <property type="match status" value="1"/>
</dbReference>
<keyword evidence="5 8" id="KW-0812">Transmembrane</keyword>
<evidence type="ECO:0000256" key="6">
    <source>
        <dbReference type="ARBA" id="ARBA00022989"/>
    </source>
</evidence>
<evidence type="ECO:0000313" key="9">
    <source>
        <dbReference type="EMBL" id="QTH65419.1"/>
    </source>
</evidence>
<keyword evidence="3" id="KW-0813">Transport</keyword>
<evidence type="ECO:0000256" key="1">
    <source>
        <dbReference type="ARBA" id="ARBA00004651"/>
    </source>
</evidence>
<evidence type="ECO:0000256" key="4">
    <source>
        <dbReference type="ARBA" id="ARBA00022475"/>
    </source>
</evidence>
<keyword evidence="6 8" id="KW-1133">Transmembrane helix</keyword>
<feature type="transmembrane region" description="Helical" evidence="8">
    <location>
        <begin position="80"/>
        <end position="99"/>
    </location>
</feature>
<dbReference type="InterPro" id="IPR037294">
    <property type="entry name" value="ABC_BtuC-like"/>
</dbReference>
<feature type="transmembrane region" description="Helical" evidence="8">
    <location>
        <begin position="138"/>
        <end position="159"/>
    </location>
</feature>
<keyword evidence="7 8" id="KW-0472">Membrane</keyword>
<name>A0A975DEC5_9GAMM</name>
<evidence type="ECO:0000256" key="2">
    <source>
        <dbReference type="ARBA" id="ARBA00007935"/>
    </source>
</evidence>
<feature type="transmembrane region" description="Helical" evidence="8">
    <location>
        <begin position="179"/>
        <end position="200"/>
    </location>
</feature>
<dbReference type="EMBL" id="CP072110">
    <property type="protein sequence ID" value="QTH65419.1"/>
    <property type="molecule type" value="Genomic_DNA"/>
</dbReference>
<dbReference type="KEGG" id="psym:J1N51_14180"/>